<feature type="domain" description="PIN" evidence="8">
    <location>
        <begin position="3"/>
        <end position="127"/>
    </location>
</feature>
<keyword evidence="3" id="KW-0540">Nuclease</keyword>
<dbReference type="EMBL" id="MFSU01000016">
    <property type="protein sequence ID" value="OGI48886.1"/>
    <property type="molecule type" value="Genomic_DNA"/>
</dbReference>
<gene>
    <name evidence="9" type="ORF">A2151_02345</name>
</gene>
<dbReference type="InterPro" id="IPR002716">
    <property type="entry name" value="PIN_dom"/>
</dbReference>
<comment type="similarity">
    <text evidence="7">Belongs to the PINc/VapC protein family.</text>
</comment>
<evidence type="ECO:0000256" key="2">
    <source>
        <dbReference type="ARBA" id="ARBA00022649"/>
    </source>
</evidence>
<dbReference type="SUPFAM" id="SSF88723">
    <property type="entry name" value="PIN domain-like"/>
    <property type="match status" value="1"/>
</dbReference>
<protein>
    <recommendedName>
        <fullName evidence="8">PIN domain-containing protein</fullName>
    </recommendedName>
</protein>
<evidence type="ECO:0000256" key="1">
    <source>
        <dbReference type="ARBA" id="ARBA00001946"/>
    </source>
</evidence>
<evidence type="ECO:0000313" key="9">
    <source>
        <dbReference type="EMBL" id="OGI48886.1"/>
    </source>
</evidence>
<dbReference type="GO" id="GO:0004518">
    <property type="term" value="F:nuclease activity"/>
    <property type="evidence" value="ECO:0007669"/>
    <property type="project" value="UniProtKB-KW"/>
</dbReference>
<dbReference type="PANTHER" id="PTHR33653">
    <property type="entry name" value="RIBONUCLEASE VAPC2"/>
    <property type="match status" value="1"/>
</dbReference>
<dbReference type="Gene3D" id="3.40.50.1010">
    <property type="entry name" value="5'-nuclease"/>
    <property type="match status" value="1"/>
</dbReference>
<keyword evidence="6" id="KW-0460">Magnesium</keyword>
<evidence type="ECO:0000256" key="4">
    <source>
        <dbReference type="ARBA" id="ARBA00022723"/>
    </source>
</evidence>
<dbReference type="STRING" id="1817760.A2151_02345"/>
<name>A0A1F6TUX4_9PROT</name>
<comment type="caution">
    <text evidence="9">The sequence shown here is derived from an EMBL/GenBank/DDBJ whole genome shotgun (WGS) entry which is preliminary data.</text>
</comment>
<dbReference type="GO" id="GO:0016787">
    <property type="term" value="F:hydrolase activity"/>
    <property type="evidence" value="ECO:0007669"/>
    <property type="project" value="UniProtKB-KW"/>
</dbReference>
<dbReference type="InterPro" id="IPR050556">
    <property type="entry name" value="Type_II_TA_system_RNase"/>
</dbReference>
<evidence type="ECO:0000256" key="6">
    <source>
        <dbReference type="ARBA" id="ARBA00022842"/>
    </source>
</evidence>
<keyword evidence="5" id="KW-0378">Hydrolase</keyword>
<dbReference type="AlphaFoldDB" id="A0A1F6TUX4"/>
<dbReference type="CDD" id="cd09881">
    <property type="entry name" value="PIN_VapC4-5_FitB-like"/>
    <property type="match status" value="1"/>
</dbReference>
<evidence type="ECO:0000256" key="7">
    <source>
        <dbReference type="ARBA" id="ARBA00038093"/>
    </source>
</evidence>
<keyword evidence="2" id="KW-1277">Toxin-antitoxin system</keyword>
<reference evidence="9 10" key="1">
    <citation type="journal article" date="2016" name="Nat. Commun.">
        <title>Thousands of microbial genomes shed light on interconnected biogeochemical processes in an aquifer system.</title>
        <authorList>
            <person name="Anantharaman K."/>
            <person name="Brown C.T."/>
            <person name="Hug L.A."/>
            <person name="Sharon I."/>
            <person name="Castelle C.J."/>
            <person name="Probst A.J."/>
            <person name="Thomas B.C."/>
            <person name="Singh A."/>
            <person name="Wilkins M.J."/>
            <person name="Karaoz U."/>
            <person name="Brodie E.L."/>
            <person name="Williams K.H."/>
            <person name="Hubbard S.S."/>
            <person name="Banfield J.F."/>
        </authorList>
    </citation>
    <scope>NUCLEOTIDE SEQUENCE [LARGE SCALE GENOMIC DNA]</scope>
</reference>
<dbReference type="Pfam" id="PF01850">
    <property type="entry name" value="PIN"/>
    <property type="match status" value="1"/>
</dbReference>
<keyword evidence="4" id="KW-0479">Metal-binding</keyword>
<dbReference type="InterPro" id="IPR029060">
    <property type="entry name" value="PIN-like_dom_sf"/>
</dbReference>
<dbReference type="GO" id="GO:0046872">
    <property type="term" value="F:metal ion binding"/>
    <property type="evidence" value="ECO:0007669"/>
    <property type="project" value="UniProtKB-KW"/>
</dbReference>
<evidence type="ECO:0000313" key="10">
    <source>
        <dbReference type="Proteomes" id="UP000178885"/>
    </source>
</evidence>
<accession>A0A1F6TUX4</accession>
<proteinExistence type="inferred from homology"/>
<evidence type="ECO:0000256" key="5">
    <source>
        <dbReference type="ARBA" id="ARBA00022801"/>
    </source>
</evidence>
<comment type="cofactor">
    <cofactor evidence="1">
        <name>Mg(2+)</name>
        <dbReference type="ChEBI" id="CHEBI:18420"/>
    </cofactor>
</comment>
<organism evidence="9 10">
    <name type="scientific">Candidatus Muproteobacteria bacterium RBG_16_65_34</name>
    <dbReference type="NCBI Taxonomy" id="1817760"/>
    <lineage>
        <taxon>Bacteria</taxon>
        <taxon>Pseudomonadati</taxon>
        <taxon>Pseudomonadota</taxon>
        <taxon>Candidatus Muproteobacteria</taxon>
    </lineage>
</organism>
<sequence>MRYLIDTDTCIFAINRRPGYERVLARMDGLLYGQVLISIVTLCELEAGIAKSARQDHNRRRVEHFIARLEVAPLDEPVAKRYGDVRAFLERRGKQIGPMDNLIAAHALSLGTVLVSNNTKEFSRVPGLKLQNWVG</sequence>
<dbReference type="Proteomes" id="UP000178885">
    <property type="component" value="Unassembled WGS sequence"/>
</dbReference>
<dbReference type="PANTHER" id="PTHR33653:SF1">
    <property type="entry name" value="RIBONUCLEASE VAPC2"/>
    <property type="match status" value="1"/>
</dbReference>
<evidence type="ECO:0000259" key="8">
    <source>
        <dbReference type="Pfam" id="PF01850"/>
    </source>
</evidence>
<evidence type="ECO:0000256" key="3">
    <source>
        <dbReference type="ARBA" id="ARBA00022722"/>
    </source>
</evidence>